<organism evidence="4 5">
    <name type="scientific">Apiospora arundinis</name>
    <dbReference type="NCBI Taxonomy" id="335852"/>
    <lineage>
        <taxon>Eukaryota</taxon>
        <taxon>Fungi</taxon>
        <taxon>Dikarya</taxon>
        <taxon>Ascomycota</taxon>
        <taxon>Pezizomycotina</taxon>
        <taxon>Sordariomycetes</taxon>
        <taxon>Xylariomycetidae</taxon>
        <taxon>Amphisphaeriales</taxon>
        <taxon>Apiosporaceae</taxon>
        <taxon>Apiospora</taxon>
    </lineage>
</organism>
<evidence type="ECO:0000313" key="5">
    <source>
        <dbReference type="Proteomes" id="UP001390339"/>
    </source>
</evidence>
<protein>
    <recommendedName>
        <fullName evidence="3">F-box domain-containing protein</fullName>
    </recommendedName>
</protein>
<evidence type="ECO:0000259" key="3">
    <source>
        <dbReference type="PROSITE" id="PS50181"/>
    </source>
</evidence>
<dbReference type="Proteomes" id="UP001390339">
    <property type="component" value="Unassembled WGS sequence"/>
</dbReference>
<evidence type="ECO:0000313" key="4">
    <source>
        <dbReference type="EMBL" id="KAK8874311.1"/>
    </source>
</evidence>
<keyword evidence="5" id="KW-1185">Reference proteome</keyword>
<feature type="signal peptide" evidence="2">
    <location>
        <begin position="1"/>
        <end position="15"/>
    </location>
</feature>
<evidence type="ECO:0000256" key="1">
    <source>
        <dbReference type="SAM" id="MobiDB-lite"/>
    </source>
</evidence>
<evidence type="ECO:0000256" key="2">
    <source>
        <dbReference type="SAM" id="SignalP"/>
    </source>
</evidence>
<dbReference type="Pfam" id="PF00646">
    <property type="entry name" value="F-box"/>
    <property type="match status" value="1"/>
</dbReference>
<dbReference type="PROSITE" id="PS50181">
    <property type="entry name" value="FBOX"/>
    <property type="match status" value="1"/>
</dbReference>
<sequence length="490" mass="54975">MAALLLTMPLEVLLSISYYLPTVDYCNLRQSCKHIEASLHSSFAKEYFSKRQFILTEFSLQALVGISNSKFAPYLSHVILAAERPVWGRPHLTPTVDNTVEATRRLRMRQEYASHIGLISLSQDLELLAEAFGNLPNLQTIGMRDFNSRTRFRDHPQIEWRSYGANTYYQHTGLTLTKPDPRTFVHGPPQLNVDDWARYEARLFTGLLQALGKSGSKPKRVEVILRTVGLFDIAFNTPRFSEPFVGPVLAHLETLFLDLNEDQVPAMTTSGTNCSYYFLRVFLSKVPALSSLRLNFANSDHHKTCEFLSWLSSQPTNPIQGIDTDLSPPPVLLSSLRQLDLGKASISIDVLTDLVRKYNSLQGLSFYKVSLMGTGTGTNASSDPARVNLWAKALRHFIKLDVALTSIRIDSVLQDNPPSHQSLPVRFTGDSCSKTWRGKDKVIGLKDLANSIVINWPEDNSEVDSEDESMNDDEDSADEIDDDEDGDDDE</sequence>
<gene>
    <name evidence="4" type="ORF">PGQ11_004825</name>
</gene>
<feature type="region of interest" description="Disordered" evidence="1">
    <location>
        <begin position="456"/>
        <end position="490"/>
    </location>
</feature>
<keyword evidence="2" id="KW-0732">Signal</keyword>
<reference evidence="4 5" key="1">
    <citation type="journal article" date="2024" name="IMA Fungus">
        <title>Apiospora arundinis, a panoply of carbohydrate-active enzymes and secondary metabolites.</title>
        <authorList>
            <person name="Sorensen T."/>
            <person name="Petersen C."/>
            <person name="Muurmann A.T."/>
            <person name="Christiansen J.V."/>
            <person name="Brundto M.L."/>
            <person name="Overgaard C.K."/>
            <person name="Boysen A.T."/>
            <person name="Wollenberg R.D."/>
            <person name="Larsen T.O."/>
            <person name="Sorensen J.L."/>
            <person name="Nielsen K.L."/>
            <person name="Sondergaard T.E."/>
        </authorList>
    </citation>
    <scope>NUCLEOTIDE SEQUENCE [LARGE SCALE GENOMIC DNA]</scope>
    <source>
        <strain evidence="4 5">AAU 773</strain>
    </source>
</reference>
<comment type="caution">
    <text evidence="4">The sequence shown here is derived from an EMBL/GenBank/DDBJ whole genome shotgun (WGS) entry which is preliminary data.</text>
</comment>
<name>A0ABR2J9C8_9PEZI</name>
<feature type="domain" description="F-box" evidence="3">
    <location>
        <begin position="2"/>
        <end position="51"/>
    </location>
</feature>
<accession>A0ABR2J9C8</accession>
<dbReference type="InterPro" id="IPR001810">
    <property type="entry name" value="F-box_dom"/>
</dbReference>
<proteinExistence type="predicted"/>
<feature type="chain" id="PRO_5046971734" description="F-box domain-containing protein" evidence="2">
    <location>
        <begin position="16"/>
        <end position="490"/>
    </location>
</feature>
<feature type="compositionally biased region" description="Acidic residues" evidence="1">
    <location>
        <begin position="459"/>
        <end position="490"/>
    </location>
</feature>
<dbReference type="EMBL" id="JAPCWZ010000003">
    <property type="protein sequence ID" value="KAK8874311.1"/>
    <property type="molecule type" value="Genomic_DNA"/>
</dbReference>